<feature type="region of interest" description="Disordered" evidence="1">
    <location>
        <begin position="42"/>
        <end position="66"/>
    </location>
</feature>
<name>A0ABW7A2C5_9HYPH</name>
<evidence type="ECO:0000313" key="3">
    <source>
        <dbReference type="Proteomes" id="UP001604002"/>
    </source>
</evidence>
<evidence type="ECO:0000313" key="2">
    <source>
        <dbReference type="EMBL" id="MFG1374132.1"/>
    </source>
</evidence>
<evidence type="ECO:0000256" key="1">
    <source>
        <dbReference type="SAM" id="MobiDB-lite"/>
    </source>
</evidence>
<protein>
    <submittedName>
        <fullName evidence="2">Uncharacterized protein</fullName>
    </submittedName>
</protein>
<gene>
    <name evidence="2" type="ORF">V5F32_18285</name>
</gene>
<comment type="caution">
    <text evidence="2">The sequence shown here is derived from an EMBL/GenBank/DDBJ whole genome shotgun (WGS) entry which is preliminary data.</text>
</comment>
<keyword evidence="3" id="KW-1185">Reference proteome</keyword>
<organism evidence="2 3">
    <name type="scientific">Xanthobacter oligotrophicus</name>
    <dbReference type="NCBI Taxonomy" id="2607286"/>
    <lineage>
        <taxon>Bacteria</taxon>
        <taxon>Pseudomonadati</taxon>
        <taxon>Pseudomonadota</taxon>
        <taxon>Alphaproteobacteria</taxon>
        <taxon>Hyphomicrobiales</taxon>
        <taxon>Xanthobacteraceae</taxon>
        <taxon>Xanthobacter</taxon>
    </lineage>
</organism>
<dbReference type="Proteomes" id="UP001604002">
    <property type="component" value="Unassembled WGS sequence"/>
</dbReference>
<reference evidence="2 3" key="1">
    <citation type="submission" date="2024-02" db="EMBL/GenBank/DDBJ databases">
        <title>Expansion and revision of Xanthobacter and proposal of Roseixanthobacter gen. nov.</title>
        <authorList>
            <person name="Soltysiak M.P.M."/>
            <person name="Jalihal A."/>
            <person name="Ory A."/>
            <person name="Chrisophersen C."/>
            <person name="Lee A.D."/>
            <person name="Boulton J."/>
            <person name="Springer M."/>
        </authorList>
    </citation>
    <scope>NUCLEOTIDE SEQUENCE [LARGE SCALE GENOMIC DNA]</scope>
    <source>
        <strain evidence="2 3">23A</strain>
    </source>
</reference>
<sequence length="66" mass="6890">MALALKSKDADCYVSNRVFDGVRAKDTEAAAKHVARVKRLLAGTPDRGGSAQPDAVAAKAPVSRPL</sequence>
<proteinExistence type="predicted"/>
<dbReference type="RefSeq" id="WP_393993802.1">
    <property type="nucleotide sequence ID" value="NZ_JBAFVH010000010.1"/>
</dbReference>
<dbReference type="EMBL" id="JBAFVH010000010">
    <property type="protein sequence ID" value="MFG1374132.1"/>
    <property type="molecule type" value="Genomic_DNA"/>
</dbReference>
<accession>A0ABW7A2C5</accession>